<organism evidence="2 3">
    <name type="scientific">Candidatus Uhrbacteria bacterium RIFCSPLOWO2_02_FULL_53_10</name>
    <dbReference type="NCBI Taxonomy" id="1802411"/>
    <lineage>
        <taxon>Bacteria</taxon>
        <taxon>Candidatus Uhriibacteriota</taxon>
    </lineage>
</organism>
<dbReference type="EMBL" id="MGET01000038">
    <property type="protein sequence ID" value="OGL89452.1"/>
    <property type="molecule type" value="Genomic_DNA"/>
</dbReference>
<dbReference type="Pfam" id="PF18929">
    <property type="entry name" value="DUF5678"/>
    <property type="match status" value="2"/>
</dbReference>
<evidence type="ECO:0000259" key="1">
    <source>
        <dbReference type="Pfam" id="PF18929"/>
    </source>
</evidence>
<dbReference type="AlphaFoldDB" id="A0A1F7VFZ5"/>
<proteinExistence type="predicted"/>
<evidence type="ECO:0000313" key="2">
    <source>
        <dbReference type="EMBL" id="OGL89452.1"/>
    </source>
</evidence>
<name>A0A1F7VFZ5_9BACT</name>
<comment type="caution">
    <text evidence="2">The sequence shown here is derived from an EMBL/GenBank/DDBJ whole genome shotgun (WGS) entry which is preliminary data.</text>
</comment>
<sequence>MAGLEGQWIAVSDDQVVAHSPNYENVLHTIRENLGVENCTVFYHAQIEDFSGFKGEWVAVINGKVVAHARNYADLLTAAPVGVDIESSAIFRVGPSLFPSLFTTSQLT</sequence>
<feature type="domain" description="DUF5678" evidence="1">
    <location>
        <begin position="5"/>
        <end position="35"/>
    </location>
</feature>
<dbReference type="Proteomes" id="UP000177574">
    <property type="component" value="Unassembled WGS sequence"/>
</dbReference>
<reference evidence="2 3" key="1">
    <citation type="journal article" date="2016" name="Nat. Commun.">
        <title>Thousands of microbial genomes shed light on interconnected biogeochemical processes in an aquifer system.</title>
        <authorList>
            <person name="Anantharaman K."/>
            <person name="Brown C.T."/>
            <person name="Hug L.A."/>
            <person name="Sharon I."/>
            <person name="Castelle C.J."/>
            <person name="Probst A.J."/>
            <person name="Thomas B.C."/>
            <person name="Singh A."/>
            <person name="Wilkins M.J."/>
            <person name="Karaoz U."/>
            <person name="Brodie E.L."/>
            <person name="Williams K.H."/>
            <person name="Hubbard S.S."/>
            <person name="Banfield J.F."/>
        </authorList>
    </citation>
    <scope>NUCLEOTIDE SEQUENCE [LARGE SCALE GENOMIC DNA]</scope>
</reference>
<gene>
    <name evidence="2" type="ORF">A3I45_01995</name>
</gene>
<feature type="domain" description="DUF5678" evidence="1">
    <location>
        <begin position="51"/>
        <end position="79"/>
    </location>
</feature>
<evidence type="ECO:0000313" key="3">
    <source>
        <dbReference type="Proteomes" id="UP000177574"/>
    </source>
</evidence>
<protein>
    <recommendedName>
        <fullName evidence="1">DUF5678 domain-containing protein</fullName>
    </recommendedName>
</protein>
<dbReference type="InterPro" id="IPR043734">
    <property type="entry name" value="DUF5678"/>
</dbReference>
<accession>A0A1F7VFZ5</accession>